<name>A0A6P1QT63_9FLAO</name>
<evidence type="ECO:0000256" key="2">
    <source>
        <dbReference type="SAM" id="Phobius"/>
    </source>
</evidence>
<dbReference type="PANTHER" id="PTHR44119">
    <property type="entry name" value="MAGNESIUM-CHELATASE SUBUNIT CHLH, CHLOROPLASTIC"/>
    <property type="match status" value="1"/>
</dbReference>
<gene>
    <name evidence="4" type="ORF">DBX24_01600</name>
</gene>
<keyword evidence="2" id="KW-1133">Transmembrane helix</keyword>
<organism evidence="4 5">
    <name type="scientific">Bergeyella cardium</name>
    <dbReference type="NCBI Taxonomy" id="1585976"/>
    <lineage>
        <taxon>Bacteria</taxon>
        <taxon>Pseudomonadati</taxon>
        <taxon>Bacteroidota</taxon>
        <taxon>Flavobacteriia</taxon>
        <taxon>Flavobacteriales</taxon>
        <taxon>Weeksellaceae</taxon>
        <taxon>Bergeyella</taxon>
    </lineage>
</organism>
<evidence type="ECO:0000259" key="3">
    <source>
        <dbReference type="Pfam" id="PF02514"/>
    </source>
</evidence>
<dbReference type="OrthoDB" id="9757976at2"/>
<keyword evidence="2" id="KW-0472">Membrane</keyword>
<reference evidence="4 5" key="1">
    <citation type="submission" date="2018-04" db="EMBL/GenBank/DDBJ databases">
        <title>Characteristic and Complete Genome Sequencing of A Novel Member of Infective Endocarditis Causative Bacteria: Bergeyella cardium QL-PH.</title>
        <authorList>
            <person name="Pan H."/>
            <person name="Sun E."/>
            <person name="Zhang Y."/>
        </authorList>
    </citation>
    <scope>NUCLEOTIDE SEQUENCE [LARGE SCALE GENOMIC DNA]</scope>
    <source>
        <strain evidence="4 5">HPQL</strain>
    </source>
</reference>
<evidence type="ECO:0000313" key="5">
    <source>
        <dbReference type="Proteomes" id="UP000464318"/>
    </source>
</evidence>
<dbReference type="PANTHER" id="PTHR44119:SF1">
    <property type="entry name" value="MAGNESIUM-CHELATASE SUBUNIT CHLH, CHLOROPLASTIC"/>
    <property type="match status" value="1"/>
</dbReference>
<feature type="domain" description="CobN/magnesium chelatase" evidence="3">
    <location>
        <begin position="125"/>
        <end position="1317"/>
    </location>
</feature>
<accession>A0A6P1QT63</accession>
<keyword evidence="2" id="KW-0812">Transmembrane</keyword>
<dbReference type="Pfam" id="PF02514">
    <property type="entry name" value="CobN-Mg_chel"/>
    <property type="match status" value="1"/>
</dbReference>
<dbReference type="RefSeq" id="WP_160223769.1">
    <property type="nucleotide sequence ID" value="NZ_CP029149.1"/>
</dbReference>
<evidence type="ECO:0000313" key="4">
    <source>
        <dbReference type="EMBL" id="QHN64678.1"/>
    </source>
</evidence>
<dbReference type="InterPro" id="IPR003672">
    <property type="entry name" value="CobN/Mg_chltase"/>
</dbReference>
<feature type="transmembrane region" description="Helical" evidence="2">
    <location>
        <begin position="1397"/>
        <end position="1419"/>
    </location>
</feature>
<evidence type="ECO:0000256" key="1">
    <source>
        <dbReference type="SAM" id="MobiDB-lite"/>
    </source>
</evidence>
<feature type="compositionally biased region" description="Basic and acidic residues" evidence="1">
    <location>
        <begin position="852"/>
        <end position="863"/>
    </location>
</feature>
<sequence>MKNKKKILLAVFIAVLLSACWFVWSKWASPTRIALVNFPNYQVSNIALSNSDSFIKFVDVPLEEIDKLDGYDFVLTWGMGLRINDEQRETFLKIAEKVPTHFISVTSPENDITSLSETQLEEVDAYLNSANKKNYQNFARYVRTKINGKKLFATAPEKPAKSIGDAFFYLGEDNHFPTLKDFEAFLKKEKIYKEGKPKVAFITGIHDPFSGNRQHIDSIIVSLEKSGLNVYPFASFGKRIDFLKEINPDAVIYMPHGRVQMMDPEVTVEYLKEKNIPLFTPISIIQLEEEWKKNPMGMFGGFMGQTIVMPELDGALYPYALIAQEKSKDGFYMFKAMPERLKTFTQVVNNYLRLKEKQNAEKKVAIYYFKGYGENPLVAQGLETNASLYNFLKRLKAEGYTVDDLPATEEEFEKVLNLKGNIFLSSAQGAFDEYVKNGDPELIETTQYEKWLKGALSKDLYKKVMEKNGAAPYSYMGVTKDGKNYLAVSRVKFGNVVILPQPPAGISSDDQFKVVHGAKEIPPHAYIGTYLWTQHGFKADAMIHFGTHGSLEFTPHKQVALDGDDWGDICIGAVPHFYYYTIANVGESIMAKRRTYASLVSYLNPAFTESDTRTAFNSLMDKINYYYKAKEEDHKRDLSLKIKADAVKMGFHRSLRLDSVLTKPYTEEEIDKLENFAEEIATEKINGQFYTMGEPYSSDKIQSTVLAMSTDPLAYSVAALDKLRGKVTDQQLKRKVFFTENYLNPAKNLVNQILAGREVTPELVAQVAGVPVSEIEKSREILTPKREMPFFLKKSMEKKGKGSAELSDIEKQLKAGKIPEGMPEFVAKKLMEKVKRGERLEPYNPGGKRTVKKGEAKTETKKPEIPKEVKEKAIAVLDIERTLKAVVDNKKALLESPEIEFKSFINALNGGYTPPSSGGDLVANPRAVPTGRNMYSVNAEMTPSELSWDRGVTLAKATIEEYKKKHKGAYPKKVAYTFWSSEFIETEGVSIAQALYMLGVEPVRDSFGRVVDVRLIPSKELGRPRIDVVIQTSGQFRDLAASRLFLLTKAVEMAANAKDDEFDNQVSAGTIEIEKQLVKAGVPPKRAREMSNYRIFGGQQGRYDTGTKEMMLSGDKWESTQDIAKTYIHNMGALYGSEKEWSQHEEGMFRAALSNTDVLIQPRQNNTWGALSLDHVFEFMGGMNAAIKDVTGKDPDAYLADYRNHKNMRMQELKEAVGVEAQATIFNPKYIKEMMKGKSSSAGQIAEIATNMFGWEATRPEVVDDAMWEELYQTYVEDKHNLGIKDFIHQKNSASLQTVTAVMLEATRKGMWKADAGKIAKLAMMHNDLVKENGAESSDFSAKNVKLQNYIAKKLPEAQATEYKGSLEKMKSGTTQVKDGKVLKKEENNTEQLKEKVSLNGLFIGGGILIVFIALLIYFKKKRKSD</sequence>
<dbReference type="KEGG" id="bcad:DBX24_01600"/>
<dbReference type="PROSITE" id="PS51257">
    <property type="entry name" value="PROKAR_LIPOPROTEIN"/>
    <property type="match status" value="1"/>
</dbReference>
<keyword evidence="5" id="KW-1185">Reference proteome</keyword>
<proteinExistence type="predicted"/>
<feature type="region of interest" description="Disordered" evidence="1">
    <location>
        <begin position="839"/>
        <end position="863"/>
    </location>
</feature>
<protein>
    <submittedName>
        <fullName evidence="4">Cobaltochelatase subunit CobN</fullName>
    </submittedName>
</protein>
<dbReference type="Proteomes" id="UP000464318">
    <property type="component" value="Chromosome"/>
</dbReference>
<dbReference type="EMBL" id="CP029149">
    <property type="protein sequence ID" value="QHN64678.1"/>
    <property type="molecule type" value="Genomic_DNA"/>
</dbReference>